<dbReference type="RefSeq" id="WP_249285131.1">
    <property type="nucleotide sequence ID" value="NZ_JACRSO010000003.1"/>
</dbReference>
<reference evidence="3" key="1">
    <citation type="submission" date="2020-08" db="EMBL/GenBank/DDBJ databases">
        <title>Genome public.</title>
        <authorList>
            <person name="Liu C."/>
            <person name="Sun Q."/>
        </authorList>
    </citation>
    <scope>NUCLEOTIDE SEQUENCE</scope>
    <source>
        <strain evidence="3">NSJ-44</strain>
    </source>
</reference>
<dbReference type="Pfam" id="PF19583">
    <property type="entry name" value="ODP"/>
    <property type="match status" value="1"/>
</dbReference>
<dbReference type="SMART" id="SM00849">
    <property type="entry name" value="Lactamase_B"/>
    <property type="match status" value="1"/>
</dbReference>
<comment type="similarity">
    <text evidence="1">In the N-terminal section; belongs to the zinc metallo-hydrolase group 3 family.</text>
</comment>
<dbReference type="InterPro" id="IPR008254">
    <property type="entry name" value="Flavodoxin/NO_synth"/>
</dbReference>
<accession>A0A926D0E6</accession>
<dbReference type="Proteomes" id="UP000654279">
    <property type="component" value="Unassembled WGS sequence"/>
</dbReference>
<gene>
    <name evidence="3" type="ORF">H8699_07425</name>
</gene>
<dbReference type="PROSITE" id="PS50902">
    <property type="entry name" value="FLAVODOXIN_LIKE"/>
    <property type="match status" value="1"/>
</dbReference>
<dbReference type="Gene3D" id="3.60.15.10">
    <property type="entry name" value="Ribonuclease Z/Hydroxyacylglutathione hydrolase-like"/>
    <property type="match status" value="1"/>
</dbReference>
<dbReference type="PIRSF" id="PIRSF005243">
    <property type="entry name" value="ROO"/>
    <property type="match status" value="1"/>
</dbReference>
<dbReference type="InterPro" id="IPR016440">
    <property type="entry name" value="Rubredoxin-O_OxRdtase"/>
</dbReference>
<protein>
    <submittedName>
        <fullName evidence="3">FprA family A-type flavoprotein</fullName>
    </submittedName>
</protein>
<keyword evidence="4" id="KW-1185">Reference proteome</keyword>
<dbReference type="GO" id="GO:0016651">
    <property type="term" value="F:oxidoreductase activity, acting on NAD(P)H"/>
    <property type="evidence" value="ECO:0007669"/>
    <property type="project" value="UniProtKB-ARBA"/>
</dbReference>
<evidence type="ECO:0000313" key="4">
    <source>
        <dbReference type="Proteomes" id="UP000654279"/>
    </source>
</evidence>
<proteinExistence type="inferred from homology"/>
<dbReference type="InterPro" id="IPR001279">
    <property type="entry name" value="Metallo-B-lactamas"/>
</dbReference>
<dbReference type="GO" id="GO:0010181">
    <property type="term" value="F:FMN binding"/>
    <property type="evidence" value="ECO:0007669"/>
    <property type="project" value="InterPro"/>
</dbReference>
<organism evidence="3 4">
    <name type="scientific">Luoshenia tenuis</name>
    <dbReference type="NCBI Taxonomy" id="2763654"/>
    <lineage>
        <taxon>Bacteria</taxon>
        <taxon>Bacillati</taxon>
        <taxon>Bacillota</taxon>
        <taxon>Clostridia</taxon>
        <taxon>Christensenellales</taxon>
        <taxon>Christensenellaceae</taxon>
        <taxon>Luoshenia</taxon>
    </lineage>
</organism>
<name>A0A926D0E6_9FIRM</name>
<dbReference type="AlphaFoldDB" id="A0A926D0E6"/>
<dbReference type="PANTHER" id="PTHR43717:SF1">
    <property type="entry name" value="ANAEROBIC NITRIC OXIDE REDUCTASE FLAVORUBREDOXIN"/>
    <property type="match status" value="1"/>
</dbReference>
<dbReference type="CDD" id="cd07709">
    <property type="entry name" value="flavodiiron_proteins_MBL-fold"/>
    <property type="match status" value="1"/>
</dbReference>
<dbReference type="InterPro" id="IPR045761">
    <property type="entry name" value="ODP_dom"/>
</dbReference>
<dbReference type="Pfam" id="PF00258">
    <property type="entry name" value="Flavodoxin_1"/>
    <property type="match status" value="1"/>
</dbReference>
<dbReference type="SUPFAM" id="SSF56281">
    <property type="entry name" value="Metallo-hydrolase/oxidoreductase"/>
    <property type="match status" value="1"/>
</dbReference>
<sequence>MKAVQPKKIADGITYVGAADPNLRVFDVIMSTEYGTTYNSYFIEGTKARALVEVVKEGFGDEQIAALQEMTDLASLEYIILDHTEPDHSGAFYKLLDAAPDATVVATRAGMTLARELANRPFKEMIVKDGDSIDLGGKTLQFIMAPFLHWPDTMFTYVKEDKALISGDVFGCHYGLAPAQYDDEVKDDISQVRAYYFEVIMSPFKPYMLKAMDKLDGLAIDLILPSHGPLMRGAAVGEAIALMRKLSAPDTAALNRAFVAYVSSYGNTKKLAETIAQGLQDAGVEVDLQDLTQISLEDALAKAANSGALIVGSPTFNRDALPPVWQFLTSLSALANRDKVGAAFGSYGWSGEAAPMIEERLRSIGLKIVQPAARAKLRPSQKELEGAKALAAAVAEKMKK</sequence>
<dbReference type="InterPro" id="IPR036866">
    <property type="entry name" value="RibonucZ/Hydroxyglut_hydro"/>
</dbReference>
<dbReference type="GO" id="GO:0009055">
    <property type="term" value="F:electron transfer activity"/>
    <property type="evidence" value="ECO:0007669"/>
    <property type="project" value="InterPro"/>
</dbReference>
<evidence type="ECO:0000259" key="2">
    <source>
        <dbReference type="PROSITE" id="PS50902"/>
    </source>
</evidence>
<comment type="caution">
    <text evidence="3">The sequence shown here is derived from an EMBL/GenBank/DDBJ whole genome shotgun (WGS) entry which is preliminary data.</text>
</comment>
<dbReference type="InterPro" id="IPR029039">
    <property type="entry name" value="Flavoprotein-like_sf"/>
</dbReference>
<dbReference type="GO" id="GO:0046872">
    <property type="term" value="F:metal ion binding"/>
    <property type="evidence" value="ECO:0007669"/>
    <property type="project" value="InterPro"/>
</dbReference>
<dbReference type="SUPFAM" id="SSF52218">
    <property type="entry name" value="Flavoproteins"/>
    <property type="match status" value="1"/>
</dbReference>
<dbReference type="Gene3D" id="3.40.50.360">
    <property type="match status" value="1"/>
</dbReference>
<evidence type="ECO:0000256" key="1">
    <source>
        <dbReference type="ARBA" id="ARBA00007121"/>
    </source>
</evidence>
<evidence type="ECO:0000313" key="3">
    <source>
        <dbReference type="EMBL" id="MBC8529254.1"/>
    </source>
</evidence>
<dbReference type="EMBL" id="JACRSO010000003">
    <property type="protein sequence ID" value="MBC8529254.1"/>
    <property type="molecule type" value="Genomic_DNA"/>
</dbReference>
<dbReference type="PANTHER" id="PTHR43717">
    <property type="entry name" value="ANAEROBIC NITRIC OXIDE REDUCTASE FLAVORUBREDOXIN"/>
    <property type="match status" value="1"/>
</dbReference>
<feature type="domain" description="Flavodoxin-like" evidence="2">
    <location>
        <begin position="257"/>
        <end position="395"/>
    </location>
</feature>